<keyword evidence="6" id="KW-0812">Transmembrane</keyword>
<dbReference type="Pfam" id="PF04280">
    <property type="entry name" value="Tim44"/>
    <property type="match status" value="1"/>
</dbReference>
<gene>
    <name evidence="8" type="ORF">H2LOC_015170</name>
</gene>
<dbReference type="KEGG" id="mhey:H2LOC_015170"/>
<feature type="domain" description="Tim44-like" evidence="7">
    <location>
        <begin position="82"/>
        <end position="228"/>
    </location>
</feature>
<dbReference type="PIRSF" id="PIRSF031890">
    <property type="entry name" value="UCP031890_transporter_Tim44"/>
    <property type="match status" value="1"/>
</dbReference>
<evidence type="ECO:0000313" key="9">
    <source>
        <dbReference type="Proteomes" id="UP000309061"/>
    </source>
</evidence>
<dbReference type="InterPro" id="IPR039544">
    <property type="entry name" value="Tim44-like"/>
</dbReference>
<comment type="subcellular location">
    <subcellularLocation>
        <location evidence="1">Membrane</location>
    </subcellularLocation>
</comment>
<dbReference type="Proteomes" id="UP000309061">
    <property type="component" value="Chromosome"/>
</dbReference>
<sequence>MPNDGSFDPSLLVFAALAVFVIWKLRSVLGMRSDRDSAEPSRFQPLGAPSRNPQFEPRPAGAAASAENADRWRGMAEKGGEAWNGLEAIAAADPGFSGPAFMEGARKAYEMVVHAFAVGDRDTLRRLLSDEVCNNFLVEINSREARGETMESVLVSIDQASVEDARALPRSNSITVRFSSKLITARKNKDGAVIEGDLERAAPIVDLWTFARDPGSRDPNWKLVATEAAR</sequence>
<accession>A0A6B8KJ39</accession>
<proteinExistence type="inferred from homology"/>
<keyword evidence="6" id="KW-1133">Transmembrane helix</keyword>
<evidence type="ECO:0000256" key="6">
    <source>
        <dbReference type="SAM" id="Phobius"/>
    </source>
</evidence>
<protein>
    <submittedName>
        <fullName evidence="8">Tim44/TimA family putative adaptor protein</fullName>
    </submittedName>
</protein>
<keyword evidence="9" id="KW-1185">Reference proteome</keyword>
<dbReference type="OrthoDB" id="9798618at2"/>
<evidence type="ECO:0000256" key="4">
    <source>
        <dbReference type="ARBA" id="ARBA00023136"/>
    </source>
</evidence>
<dbReference type="AlphaFoldDB" id="A0A6B8KJ39"/>
<keyword evidence="4 6" id="KW-0472">Membrane</keyword>
<dbReference type="PANTHER" id="PTHR10721">
    <property type="entry name" value="MITOCHONDRIAL IMPORT INNER MEMBRANE TRANSLOCASE SUBUNIT TIM44"/>
    <property type="match status" value="1"/>
</dbReference>
<dbReference type="RefSeq" id="WP_136497811.1">
    <property type="nucleotide sequence ID" value="NZ_CP046052.1"/>
</dbReference>
<dbReference type="GO" id="GO:0051087">
    <property type="term" value="F:protein-folding chaperone binding"/>
    <property type="evidence" value="ECO:0007669"/>
    <property type="project" value="TreeGrafter"/>
</dbReference>
<dbReference type="Gene3D" id="3.10.450.240">
    <property type="match status" value="1"/>
</dbReference>
<dbReference type="InterPro" id="IPR032710">
    <property type="entry name" value="NTF2-like_dom_sf"/>
</dbReference>
<comment type="similarity">
    <text evidence="2">Belongs to the Tim44 family.</text>
</comment>
<evidence type="ECO:0000259" key="7">
    <source>
        <dbReference type="SMART" id="SM00978"/>
    </source>
</evidence>
<dbReference type="SUPFAM" id="SSF54427">
    <property type="entry name" value="NTF2-like"/>
    <property type="match status" value="1"/>
</dbReference>
<dbReference type="NCBIfam" id="NF033779">
    <property type="entry name" value="Tim44_TimA_adap"/>
    <property type="match status" value="1"/>
</dbReference>
<evidence type="ECO:0000256" key="3">
    <source>
        <dbReference type="ARBA" id="ARBA00022946"/>
    </source>
</evidence>
<dbReference type="InterPro" id="IPR016985">
    <property type="entry name" value="UCP031890_Tim44-rel"/>
</dbReference>
<organism evidence="8 9">
    <name type="scientific">Methylocystis heyeri</name>
    <dbReference type="NCBI Taxonomy" id="391905"/>
    <lineage>
        <taxon>Bacteria</taxon>
        <taxon>Pseudomonadati</taxon>
        <taxon>Pseudomonadota</taxon>
        <taxon>Alphaproteobacteria</taxon>
        <taxon>Hyphomicrobiales</taxon>
        <taxon>Methylocystaceae</taxon>
        <taxon>Methylocystis</taxon>
    </lineage>
</organism>
<evidence type="ECO:0000313" key="8">
    <source>
        <dbReference type="EMBL" id="QGM46925.1"/>
    </source>
</evidence>
<dbReference type="SMART" id="SM00978">
    <property type="entry name" value="Tim44"/>
    <property type="match status" value="1"/>
</dbReference>
<feature type="transmembrane region" description="Helical" evidence="6">
    <location>
        <begin position="6"/>
        <end position="25"/>
    </location>
</feature>
<evidence type="ECO:0000256" key="5">
    <source>
        <dbReference type="SAM" id="MobiDB-lite"/>
    </source>
</evidence>
<dbReference type="GO" id="GO:0016020">
    <property type="term" value="C:membrane"/>
    <property type="evidence" value="ECO:0007669"/>
    <property type="project" value="UniProtKB-SubCell"/>
</dbReference>
<keyword evidence="3" id="KW-0809">Transit peptide</keyword>
<dbReference type="InterPro" id="IPR007379">
    <property type="entry name" value="Tim44-like_dom"/>
</dbReference>
<dbReference type="GO" id="GO:0030150">
    <property type="term" value="P:protein import into mitochondrial matrix"/>
    <property type="evidence" value="ECO:0007669"/>
    <property type="project" value="TreeGrafter"/>
</dbReference>
<evidence type="ECO:0000256" key="2">
    <source>
        <dbReference type="ARBA" id="ARBA00009597"/>
    </source>
</evidence>
<reference evidence="8 9" key="1">
    <citation type="submission" date="2019-11" db="EMBL/GenBank/DDBJ databases">
        <title>The genome sequence of Methylocystis heyeri.</title>
        <authorList>
            <person name="Oshkin I.Y."/>
            <person name="Miroshnikov K."/>
            <person name="Dedysh S.N."/>
        </authorList>
    </citation>
    <scope>NUCLEOTIDE SEQUENCE [LARGE SCALE GENOMIC DNA]</scope>
    <source>
        <strain evidence="8 9">H2</strain>
    </source>
</reference>
<dbReference type="PANTHER" id="PTHR10721:SF1">
    <property type="entry name" value="MITOCHONDRIAL IMPORT INNER MEMBRANE TRANSLOCASE SUBUNIT TIM44"/>
    <property type="match status" value="1"/>
</dbReference>
<feature type="region of interest" description="Disordered" evidence="5">
    <location>
        <begin position="34"/>
        <end position="69"/>
    </location>
</feature>
<name>A0A6B8KJ39_9HYPH</name>
<dbReference type="EMBL" id="CP046052">
    <property type="protein sequence ID" value="QGM46925.1"/>
    <property type="molecule type" value="Genomic_DNA"/>
</dbReference>
<evidence type="ECO:0000256" key="1">
    <source>
        <dbReference type="ARBA" id="ARBA00004370"/>
    </source>
</evidence>